<dbReference type="EMBL" id="PFFQ01000055">
    <property type="protein sequence ID" value="PIW14924.1"/>
    <property type="molecule type" value="Genomic_DNA"/>
</dbReference>
<gene>
    <name evidence="2" type="ORF">COW36_19960</name>
</gene>
<feature type="region of interest" description="Disordered" evidence="1">
    <location>
        <begin position="1"/>
        <end position="59"/>
    </location>
</feature>
<comment type="caution">
    <text evidence="2">The sequence shown here is derived from an EMBL/GenBank/DDBJ whole genome shotgun (WGS) entry which is preliminary data.</text>
</comment>
<proteinExistence type="predicted"/>
<sequence length="207" mass="22348">MPNVQNNPPANPGLIAPGQLWSPKPQPVVPAQAPGTPAPSTPAPGTPSGLNSPDQLRQLMNNKMPPIGQIPGQVPLVGPAPSDLKGQLGQLQNLMKTADQQTLAPYGVVVQSNAQGQVTGYLLNGQPATAQQVQQHLLPLSTRLHKELLQTKATVDQEFNQFIQRTQSQFAQMNPVEQNAVKIQLQAVQSIYQEFLNRLSQVDNLIK</sequence>
<accession>A0A2M7FZU5</accession>
<feature type="compositionally biased region" description="Polar residues" evidence="1">
    <location>
        <begin position="50"/>
        <end position="59"/>
    </location>
</feature>
<organism evidence="2 3">
    <name type="scientific">bacterium (Candidatus Blackallbacteria) CG17_big_fil_post_rev_8_21_14_2_50_48_46</name>
    <dbReference type="NCBI Taxonomy" id="2014261"/>
    <lineage>
        <taxon>Bacteria</taxon>
        <taxon>Candidatus Blackallbacteria</taxon>
    </lineage>
</organism>
<evidence type="ECO:0000256" key="1">
    <source>
        <dbReference type="SAM" id="MobiDB-lite"/>
    </source>
</evidence>
<dbReference type="Proteomes" id="UP000231019">
    <property type="component" value="Unassembled WGS sequence"/>
</dbReference>
<reference evidence="2 3" key="1">
    <citation type="submission" date="2017-09" db="EMBL/GenBank/DDBJ databases">
        <title>Depth-based differentiation of microbial function through sediment-hosted aquifers and enrichment of novel symbionts in the deep terrestrial subsurface.</title>
        <authorList>
            <person name="Probst A.J."/>
            <person name="Ladd B."/>
            <person name="Jarett J.K."/>
            <person name="Geller-Mcgrath D.E."/>
            <person name="Sieber C.M."/>
            <person name="Emerson J.B."/>
            <person name="Anantharaman K."/>
            <person name="Thomas B.C."/>
            <person name="Malmstrom R."/>
            <person name="Stieglmeier M."/>
            <person name="Klingl A."/>
            <person name="Woyke T."/>
            <person name="Ryan C.M."/>
            <person name="Banfield J.F."/>
        </authorList>
    </citation>
    <scope>NUCLEOTIDE SEQUENCE [LARGE SCALE GENOMIC DNA]</scope>
    <source>
        <strain evidence="2">CG17_big_fil_post_rev_8_21_14_2_50_48_46</strain>
    </source>
</reference>
<name>A0A2M7FZU5_9BACT</name>
<feature type="compositionally biased region" description="Pro residues" evidence="1">
    <location>
        <begin position="36"/>
        <end position="45"/>
    </location>
</feature>
<protein>
    <submittedName>
        <fullName evidence="2">Uncharacterized protein</fullName>
    </submittedName>
</protein>
<dbReference type="AlphaFoldDB" id="A0A2M7FZU5"/>
<evidence type="ECO:0000313" key="3">
    <source>
        <dbReference type="Proteomes" id="UP000231019"/>
    </source>
</evidence>
<evidence type="ECO:0000313" key="2">
    <source>
        <dbReference type="EMBL" id="PIW14924.1"/>
    </source>
</evidence>